<reference evidence="2 3" key="1">
    <citation type="submission" date="2023-07" db="EMBL/GenBank/DDBJ databases">
        <title>Genomic Encyclopedia of Type Strains, Phase IV (KMG-IV): sequencing the most valuable type-strain genomes for metagenomic binning, comparative biology and taxonomic classification.</title>
        <authorList>
            <person name="Goeker M."/>
        </authorList>
    </citation>
    <scope>NUCLEOTIDE SEQUENCE [LARGE SCALE GENOMIC DNA]</scope>
    <source>
        <strain evidence="2 3">DSM 102814</strain>
    </source>
</reference>
<evidence type="ECO:0000313" key="3">
    <source>
        <dbReference type="Proteomes" id="UP001257659"/>
    </source>
</evidence>
<gene>
    <name evidence="2" type="ORF">GGR31_002760</name>
</gene>
<feature type="chain" id="PRO_5045685099" evidence="1">
    <location>
        <begin position="20"/>
        <end position="322"/>
    </location>
</feature>
<comment type="caution">
    <text evidence="2">The sequence shown here is derived from an EMBL/GenBank/DDBJ whole genome shotgun (WGS) entry which is preliminary data.</text>
</comment>
<accession>A0ABU1KBY1</accession>
<dbReference type="Proteomes" id="UP001257659">
    <property type="component" value="Unassembled WGS sequence"/>
</dbReference>
<organism evidence="2 3">
    <name type="scientific">Mesonia maritima</name>
    <dbReference type="NCBI Taxonomy" id="1793873"/>
    <lineage>
        <taxon>Bacteria</taxon>
        <taxon>Pseudomonadati</taxon>
        <taxon>Bacteroidota</taxon>
        <taxon>Flavobacteriia</taxon>
        <taxon>Flavobacteriales</taxon>
        <taxon>Flavobacteriaceae</taxon>
        <taxon>Mesonia</taxon>
    </lineage>
</organism>
<name>A0ABU1KBY1_9FLAO</name>
<feature type="signal peptide" evidence="1">
    <location>
        <begin position="1"/>
        <end position="19"/>
    </location>
</feature>
<sequence length="322" mass="37886">MLKNFFGILILLLVFSACKNENKVEEEISKIPVSFEVERFEEEFAAVSPENLSGLKAEYPFLFPQRFPDSLWLQKKEDTIQQALNREVKKAYSNFEEEKESLTNLFQHLKFYFPEFKTPRVITITSEVDYTNKIVLADSLLLIALDNYLGEEHEFYTGIPAYIRADFREEQIVPDIAFKYAQQFVSENNSRSLLSKMIHYGKILYLSKKLLPSVSNEEIMSYTKEEWNWAQQNEEQVWRFFIENELLYDTNPGLDKRFINVAPFTKFGLQLDNQSPPQLGQYIGWQIVKQFADKNPEVSLQKLLQLDAETIFEESNYKPKRN</sequence>
<evidence type="ECO:0000313" key="2">
    <source>
        <dbReference type="EMBL" id="MDR6302083.1"/>
    </source>
</evidence>
<dbReference type="NCBIfam" id="TIGR03514">
    <property type="entry name" value="GldB_lipo"/>
    <property type="match status" value="1"/>
</dbReference>
<proteinExistence type="predicted"/>
<keyword evidence="2" id="KW-0449">Lipoprotein</keyword>
<keyword evidence="1" id="KW-0732">Signal</keyword>
<keyword evidence="3" id="KW-1185">Reference proteome</keyword>
<protein>
    <submittedName>
        <fullName evidence="2">Gliding motility-associated lipoprotein GldB</fullName>
    </submittedName>
</protein>
<dbReference type="Pfam" id="PF25594">
    <property type="entry name" value="GldB_lipo"/>
    <property type="match status" value="1"/>
</dbReference>
<dbReference type="PROSITE" id="PS51257">
    <property type="entry name" value="PROKAR_LIPOPROTEIN"/>
    <property type="match status" value="1"/>
</dbReference>
<dbReference type="RefSeq" id="WP_309730287.1">
    <property type="nucleotide sequence ID" value="NZ_JAVDQA010000010.1"/>
</dbReference>
<dbReference type="EMBL" id="JAVDQA010000010">
    <property type="protein sequence ID" value="MDR6302083.1"/>
    <property type="molecule type" value="Genomic_DNA"/>
</dbReference>
<dbReference type="InterPro" id="IPR019853">
    <property type="entry name" value="GldB-like"/>
</dbReference>
<evidence type="ECO:0000256" key="1">
    <source>
        <dbReference type="SAM" id="SignalP"/>
    </source>
</evidence>